<dbReference type="RefSeq" id="WP_217641421.1">
    <property type="nucleotide sequence ID" value="NZ_FOMZ01000004.1"/>
</dbReference>
<dbReference type="GO" id="GO:0006520">
    <property type="term" value="P:amino acid metabolic process"/>
    <property type="evidence" value="ECO:0007669"/>
    <property type="project" value="InterPro"/>
</dbReference>
<comment type="similarity">
    <text evidence="2 6">Belongs to the class-I pyridoxal-phosphate-dependent aminotransferase family.</text>
</comment>
<evidence type="ECO:0000259" key="8">
    <source>
        <dbReference type="Pfam" id="PF00155"/>
    </source>
</evidence>
<evidence type="ECO:0000256" key="3">
    <source>
        <dbReference type="ARBA" id="ARBA00022576"/>
    </source>
</evidence>
<keyword evidence="3 6" id="KW-0032">Aminotransferase</keyword>
<dbReference type="InterPro" id="IPR015424">
    <property type="entry name" value="PyrdxlP-dep_Trfase"/>
</dbReference>
<dbReference type="GO" id="GO:0008483">
    <property type="term" value="F:transaminase activity"/>
    <property type="evidence" value="ECO:0007669"/>
    <property type="project" value="UniProtKB-KW"/>
</dbReference>
<feature type="region of interest" description="Disordered" evidence="7">
    <location>
        <begin position="422"/>
        <end position="445"/>
    </location>
</feature>
<feature type="domain" description="Aminotransferase class I/classII large" evidence="8">
    <location>
        <begin position="29"/>
        <end position="379"/>
    </location>
</feature>
<evidence type="ECO:0000256" key="4">
    <source>
        <dbReference type="ARBA" id="ARBA00022679"/>
    </source>
</evidence>
<evidence type="ECO:0000313" key="9">
    <source>
        <dbReference type="EMBL" id="SFD84969.1"/>
    </source>
</evidence>
<dbReference type="AlphaFoldDB" id="A0A1I1VQ70"/>
<dbReference type="SUPFAM" id="SSF53383">
    <property type="entry name" value="PLP-dependent transferases"/>
    <property type="match status" value="1"/>
</dbReference>
<evidence type="ECO:0000256" key="2">
    <source>
        <dbReference type="ARBA" id="ARBA00007441"/>
    </source>
</evidence>
<dbReference type="PANTHER" id="PTHR46383">
    <property type="entry name" value="ASPARTATE AMINOTRANSFERASE"/>
    <property type="match status" value="1"/>
</dbReference>
<reference evidence="10" key="1">
    <citation type="submission" date="2016-10" db="EMBL/GenBank/DDBJ databases">
        <authorList>
            <person name="Varghese N."/>
            <person name="Submissions S."/>
        </authorList>
    </citation>
    <scope>NUCLEOTIDE SEQUENCE [LARGE SCALE GENOMIC DNA]</scope>
    <source>
        <strain evidence="10">DSM 45004</strain>
    </source>
</reference>
<feature type="compositionally biased region" description="Pro residues" evidence="7">
    <location>
        <begin position="435"/>
        <end position="445"/>
    </location>
</feature>
<dbReference type="Proteomes" id="UP000198716">
    <property type="component" value="Unassembled WGS sequence"/>
</dbReference>
<keyword evidence="5" id="KW-0663">Pyridoxal phosphate</keyword>
<dbReference type="EMBL" id="FOMZ01000004">
    <property type="protein sequence ID" value="SFD84969.1"/>
    <property type="molecule type" value="Genomic_DNA"/>
</dbReference>
<evidence type="ECO:0000256" key="6">
    <source>
        <dbReference type="RuleBase" id="RU000481"/>
    </source>
</evidence>
<gene>
    <name evidence="9" type="ORF">SAMN04487819_10473</name>
</gene>
<dbReference type="PROSITE" id="PS00105">
    <property type="entry name" value="AA_TRANSFER_CLASS_1"/>
    <property type="match status" value="1"/>
</dbReference>
<dbReference type="CDD" id="cd00609">
    <property type="entry name" value="AAT_like"/>
    <property type="match status" value="1"/>
</dbReference>
<dbReference type="InterPro" id="IPR015422">
    <property type="entry name" value="PyrdxlP-dep_Trfase_small"/>
</dbReference>
<dbReference type="Gene3D" id="3.40.640.10">
    <property type="entry name" value="Type I PLP-dependent aspartate aminotransferase-like (Major domain)"/>
    <property type="match status" value="1"/>
</dbReference>
<proteinExistence type="inferred from homology"/>
<dbReference type="InterPro" id="IPR004838">
    <property type="entry name" value="NHTrfase_class1_PyrdxlP-BS"/>
</dbReference>
<accession>A0A1I1VQ70</accession>
<feature type="compositionally biased region" description="Polar residues" evidence="7">
    <location>
        <begin position="422"/>
        <end position="434"/>
    </location>
</feature>
<evidence type="ECO:0000256" key="5">
    <source>
        <dbReference type="ARBA" id="ARBA00022898"/>
    </source>
</evidence>
<comment type="cofactor">
    <cofactor evidence="1 6">
        <name>pyridoxal 5'-phosphate</name>
        <dbReference type="ChEBI" id="CHEBI:597326"/>
    </cofactor>
</comment>
<keyword evidence="4 6" id="KW-0808">Transferase</keyword>
<organism evidence="9 10">
    <name type="scientific">Actinopolyspora alba</name>
    <dbReference type="NCBI Taxonomy" id="673379"/>
    <lineage>
        <taxon>Bacteria</taxon>
        <taxon>Bacillati</taxon>
        <taxon>Actinomycetota</taxon>
        <taxon>Actinomycetes</taxon>
        <taxon>Actinopolysporales</taxon>
        <taxon>Actinopolysporaceae</taxon>
        <taxon>Actinopolyspora</taxon>
        <taxon>Actinopolyspora alba group</taxon>
    </lineage>
</organism>
<protein>
    <recommendedName>
        <fullName evidence="6">Aminotransferase</fullName>
        <ecNumber evidence="6">2.6.1.-</ecNumber>
    </recommendedName>
</protein>
<dbReference type="InterPro" id="IPR015421">
    <property type="entry name" value="PyrdxlP-dep_Trfase_major"/>
</dbReference>
<name>A0A1I1VQ70_9ACTN</name>
<evidence type="ECO:0000256" key="1">
    <source>
        <dbReference type="ARBA" id="ARBA00001933"/>
    </source>
</evidence>
<dbReference type="PANTHER" id="PTHR46383:SF1">
    <property type="entry name" value="ASPARTATE AMINOTRANSFERASE"/>
    <property type="match status" value="1"/>
</dbReference>
<dbReference type="EC" id="2.6.1.-" evidence="6"/>
<dbReference type="Gene3D" id="3.90.1150.10">
    <property type="entry name" value="Aspartate Aminotransferase, domain 1"/>
    <property type="match status" value="1"/>
</dbReference>
<keyword evidence="10" id="KW-1185">Reference proteome</keyword>
<dbReference type="GO" id="GO:0030170">
    <property type="term" value="F:pyridoxal phosphate binding"/>
    <property type="evidence" value="ECO:0007669"/>
    <property type="project" value="InterPro"/>
</dbReference>
<evidence type="ECO:0000313" key="10">
    <source>
        <dbReference type="Proteomes" id="UP000198716"/>
    </source>
</evidence>
<dbReference type="InterPro" id="IPR004839">
    <property type="entry name" value="Aminotransferase_I/II_large"/>
</dbReference>
<dbReference type="InterPro" id="IPR050596">
    <property type="entry name" value="AspAT/PAT-like"/>
</dbReference>
<sequence length="445" mass="47108">MSTSSSPAMSATLAADALLDSKRAAGQHVISMASGEIGVPVHPSLAERLAQAAHRNSYGPVAGSAELRTAVAGYWQRRDLEIDPDLVMCGPGSKSLLFAVLLALGGSVVIPRPSWVSYAAQAALAGQRTISCPVLPGQGGVPDPDRLHEEVTAARADGHEVRAVVVTLPDNPTGTFASSGTVRRLCAVAQRLDLVIISDEIYCDLVFDSAAPPISPAAFAPERTIVTTGLTKNLALGGWRLGVARLPDGPLGHTLRDRLLGIASQIWSSPAAPVQRAAAYAFQEPPEISRHVAALRGLHQKVARAVAERFTAVGTRLEPVRATCYLYPDFEPLRSRLAARHDVHTGAELTSLLLERYGIGVLPGSEFGEPASGLRLRAATSRLYGESDEQRAEAVRSPDPLSLPWIRSNLDRIGEVLTDLIGSSNRDSCSRTAPSTPPHPEGPVS</sequence>
<dbReference type="Pfam" id="PF00155">
    <property type="entry name" value="Aminotran_1_2"/>
    <property type="match status" value="1"/>
</dbReference>
<evidence type="ECO:0000256" key="7">
    <source>
        <dbReference type="SAM" id="MobiDB-lite"/>
    </source>
</evidence>